<proteinExistence type="predicted"/>
<evidence type="ECO:0000313" key="1">
    <source>
        <dbReference type="EMBL" id="KNA56824.1"/>
    </source>
</evidence>
<evidence type="ECO:0000313" key="2">
    <source>
        <dbReference type="Proteomes" id="UP000003017"/>
    </source>
</evidence>
<gene>
    <name evidence="1" type="ORF">VC274080_023826</name>
</gene>
<name>A0A0K9ULC6_VIBCL</name>
<comment type="caution">
    <text evidence="1">The sequence shown here is derived from an EMBL/GenBank/DDBJ whole genome shotgun (WGS) entry which is preliminary data.</text>
</comment>
<accession>A0A0K9ULC6</accession>
<organism evidence="1 2">
    <name type="scientific">Vibrio cholerae 2740-80</name>
    <dbReference type="NCBI Taxonomy" id="412614"/>
    <lineage>
        <taxon>Bacteria</taxon>
        <taxon>Pseudomonadati</taxon>
        <taxon>Pseudomonadota</taxon>
        <taxon>Gammaproteobacteria</taxon>
        <taxon>Vibrionales</taxon>
        <taxon>Vibrionaceae</taxon>
        <taxon>Vibrio</taxon>
    </lineage>
</organism>
<dbReference type="EMBL" id="AAUT02000027">
    <property type="protein sequence ID" value="KNA56824.1"/>
    <property type="molecule type" value="Genomic_DNA"/>
</dbReference>
<protein>
    <submittedName>
        <fullName evidence="1">Uncharacterized protein</fullName>
    </submittedName>
</protein>
<reference evidence="1 2" key="2">
    <citation type="submission" date="2010-08" db="EMBL/GenBank/DDBJ databases">
        <title>The Genome Sequence of Vibrio cholerae strain 2740-80.</title>
        <authorList>
            <consortium name="The Broad Institute Genome Sequencing Platform"/>
            <person name="Colwell R."/>
            <person name="Young S.K."/>
            <person name="Zeng Q."/>
            <person name="Alvarado L."/>
            <person name="Berlin A."/>
            <person name="Chapman S."/>
            <person name="Chen Z."/>
            <person name="Freedman E."/>
            <person name="Gellesch M."/>
            <person name="Goldberg J."/>
            <person name="Griggs A."/>
            <person name="Gujja S."/>
            <person name="Heilman E."/>
            <person name="Heiman D."/>
            <person name="Howarth C."/>
            <person name="Larson L."/>
            <person name="Mehta T."/>
            <person name="Neiman D.N."/>
            <person name="Park D."/>
            <person name="Pearson M."/>
            <person name="Roberts A."/>
            <person name="Saif S."/>
            <person name="Shenoy N."/>
            <person name="Sisk P."/>
            <person name="Stolte C."/>
            <person name="Sykes S."/>
            <person name="White J."/>
            <person name="Yandava C."/>
            <person name="Borodovsky M."/>
            <person name="Heidelberg J."/>
            <person name="Haas B."/>
            <person name="Nusbaum C."/>
            <person name="Birren B."/>
        </authorList>
    </citation>
    <scope>NUCLEOTIDE SEQUENCE [LARGE SCALE GENOMIC DNA]</scope>
    <source>
        <strain evidence="1 2">2740-80</strain>
    </source>
</reference>
<dbReference type="AlphaFoldDB" id="A0A0K9ULC6"/>
<dbReference type="RefSeq" id="WP_001894915.1">
    <property type="nucleotide sequence ID" value="NZ_CP016325.1"/>
</dbReference>
<sequence length="258" mass="29616">MMNLYYFIAVVLLAGSAVFGYLGANYESNKSDEIQLSKISQKFEELGDQVKALNSAEVQSEKVEELNQQYQDLAKEYMSVLPQKAQRLIVEKENEKLSLLKQSHKYKDQLEFIRKTSASLVNAFKMSGADVTYSDMKVPSDMFSNEPFQLKISSQSEEYWSVHLVDREPNRIGIMFVRIEVHDGQEYLTNDSIVFRWLADNNYGFSLNSDISNEAASQVSDLLSRQAQPLEHAPQELELLLQNIIKYSLAKSYRRKQA</sequence>
<reference evidence="1 2" key="1">
    <citation type="submission" date="2007-01" db="EMBL/GenBank/DDBJ databases">
        <authorList>
            <person name="Kobayashi T."/>
            <person name="Suzuki M."/>
            <person name="Inoue H."/>
            <person name="Itai R.N."/>
            <person name="Takahashi M."/>
            <person name="Nakanishi H."/>
            <person name="Mori S."/>
            <person name="Nishizawa N.K."/>
        </authorList>
    </citation>
    <scope>NUCLEOTIDE SEQUENCE [LARGE SCALE GENOMIC DNA]</scope>
    <source>
        <strain evidence="1 2">2740-80</strain>
    </source>
</reference>
<dbReference type="Proteomes" id="UP000003017">
    <property type="component" value="Unassembled WGS sequence"/>
</dbReference>